<dbReference type="GO" id="GO:1904680">
    <property type="term" value="F:peptide transmembrane transporter activity"/>
    <property type="evidence" value="ECO:0007669"/>
    <property type="project" value="TreeGrafter"/>
</dbReference>
<dbReference type="GO" id="GO:0015833">
    <property type="term" value="P:peptide transport"/>
    <property type="evidence" value="ECO:0007669"/>
    <property type="project" value="TreeGrafter"/>
</dbReference>
<dbReference type="RefSeq" id="WP_133700382.1">
    <property type="nucleotide sequence ID" value="NZ_SNXS01000002.1"/>
</dbReference>
<dbReference type="Gene3D" id="3.10.105.10">
    <property type="entry name" value="Dipeptide-binding Protein, Domain 3"/>
    <property type="match status" value="1"/>
</dbReference>
<keyword evidence="4 5" id="KW-0732">Signal</keyword>
<evidence type="ECO:0000256" key="2">
    <source>
        <dbReference type="ARBA" id="ARBA00005695"/>
    </source>
</evidence>
<dbReference type="SUPFAM" id="SSF53850">
    <property type="entry name" value="Periplasmic binding protein-like II"/>
    <property type="match status" value="1"/>
</dbReference>
<dbReference type="InParanoid" id="A0A4R6QPZ4"/>
<proteinExistence type="inferred from homology"/>
<comment type="caution">
    <text evidence="7">The sequence shown here is derived from an EMBL/GenBank/DDBJ whole genome shotgun (WGS) entry which is preliminary data.</text>
</comment>
<dbReference type="GO" id="GO:0043190">
    <property type="term" value="C:ATP-binding cassette (ABC) transporter complex"/>
    <property type="evidence" value="ECO:0007669"/>
    <property type="project" value="InterPro"/>
</dbReference>
<feature type="signal peptide" evidence="5">
    <location>
        <begin position="1"/>
        <end position="26"/>
    </location>
</feature>
<accession>A0A4R6QPZ4</accession>
<reference evidence="7 8" key="1">
    <citation type="submission" date="2019-03" db="EMBL/GenBank/DDBJ databases">
        <title>Genomic Encyclopedia of Type Strains, Phase IV (KMG-IV): sequencing the most valuable type-strain genomes for metagenomic binning, comparative biology and taxonomic classification.</title>
        <authorList>
            <person name="Goeker M."/>
        </authorList>
    </citation>
    <scope>NUCLEOTIDE SEQUENCE [LARGE SCALE GENOMIC DNA]</scope>
    <source>
        <strain evidence="7 8">DSM 16998</strain>
    </source>
</reference>
<dbReference type="PANTHER" id="PTHR30290:SF10">
    <property type="entry name" value="PERIPLASMIC OLIGOPEPTIDE-BINDING PROTEIN-RELATED"/>
    <property type="match status" value="1"/>
</dbReference>
<evidence type="ECO:0000256" key="5">
    <source>
        <dbReference type="SAM" id="SignalP"/>
    </source>
</evidence>
<gene>
    <name evidence="7" type="ORF">DES47_102706</name>
</gene>
<dbReference type="InterPro" id="IPR039424">
    <property type="entry name" value="SBP_5"/>
</dbReference>
<dbReference type="EMBL" id="SNXS01000002">
    <property type="protein sequence ID" value="TDP72960.1"/>
    <property type="molecule type" value="Genomic_DNA"/>
</dbReference>
<comment type="subcellular location">
    <subcellularLocation>
        <location evidence="1">Cell envelope</location>
    </subcellularLocation>
</comment>
<keyword evidence="8" id="KW-1185">Reference proteome</keyword>
<name>A0A4R6QPZ4_9BURK</name>
<evidence type="ECO:0000256" key="3">
    <source>
        <dbReference type="ARBA" id="ARBA00022448"/>
    </source>
</evidence>
<evidence type="ECO:0000256" key="4">
    <source>
        <dbReference type="ARBA" id="ARBA00022729"/>
    </source>
</evidence>
<organism evidence="7 8">
    <name type="scientific">Roseateles toxinivorans</name>
    <dbReference type="NCBI Taxonomy" id="270368"/>
    <lineage>
        <taxon>Bacteria</taxon>
        <taxon>Pseudomonadati</taxon>
        <taxon>Pseudomonadota</taxon>
        <taxon>Betaproteobacteria</taxon>
        <taxon>Burkholderiales</taxon>
        <taxon>Sphaerotilaceae</taxon>
        <taxon>Roseateles</taxon>
    </lineage>
</organism>
<protein>
    <submittedName>
        <fullName evidence="7">ABC-type transport system substrate-binding protein</fullName>
    </submittedName>
</protein>
<dbReference type="PIRSF" id="PIRSF002741">
    <property type="entry name" value="MppA"/>
    <property type="match status" value="1"/>
</dbReference>
<dbReference type="InterPro" id="IPR030678">
    <property type="entry name" value="Peptide/Ni-bd"/>
</dbReference>
<evidence type="ECO:0000313" key="7">
    <source>
        <dbReference type="EMBL" id="TDP72960.1"/>
    </source>
</evidence>
<dbReference type="PANTHER" id="PTHR30290">
    <property type="entry name" value="PERIPLASMIC BINDING COMPONENT OF ABC TRANSPORTER"/>
    <property type="match status" value="1"/>
</dbReference>
<dbReference type="Pfam" id="PF00496">
    <property type="entry name" value="SBP_bac_5"/>
    <property type="match status" value="1"/>
</dbReference>
<dbReference type="InterPro" id="IPR000914">
    <property type="entry name" value="SBP_5_dom"/>
</dbReference>
<feature type="domain" description="Solute-binding protein family 5" evidence="6">
    <location>
        <begin position="81"/>
        <end position="520"/>
    </location>
</feature>
<dbReference type="GO" id="GO:0030288">
    <property type="term" value="C:outer membrane-bounded periplasmic space"/>
    <property type="evidence" value="ECO:0007669"/>
    <property type="project" value="UniProtKB-ARBA"/>
</dbReference>
<feature type="chain" id="PRO_5020386501" evidence="5">
    <location>
        <begin position="27"/>
        <end position="609"/>
    </location>
</feature>
<dbReference type="Gene3D" id="3.40.190.10">
    <property type="entry name" value="Periplasmic binding protein-like II"/>
    <property type="match status" value="1"/>
</dbReference>
<evidence type="ECO:0000313" key="8">
    <source>
        <dbReference type="Proteomes" id="UP000295361"/>
    </source>
</evidence>
<dbReference type="Proteomes" id="UP000295361">
    <property type="component" value="Unassembled WGS sequence"/>
</dbReference>
<keyword evidence="3" id="KW-0813">Transport</keyword>
<comment type="similarity">
    <text evidence="2">Belongs to the bacterial solute-binding protein 5 family.</text>
</comment>
<evidence type="ECO:0000259" key="6">
    <source>
        <dbReference type="Pfam" id="PF00496"/>
    </source>
</evidence>
<dbReference type="OrthoDB" id="9801912at2"/>
<dbReference type="AlphaFoldDB" id="A0A4R6QPZ4"/>
<sequence length="609" mass="68816">MRARVNKALSALIVGLMLASGLPAAAQGDAAPATKTLRYAFLIAETGFDPAQITDLYSRTVASGIFEAPLQFEYLARPFRMKPATAAEMPEISPDFKTFTFKIKPGIYFSDDPAFKGRKRELVAADYIYSLKRHYDPQWKSGNLYILESAKILGLSELRKELMAAKKPFDYDREVEGLKLIDRYTFQIKLGEPTPRFLYNFADGSFTGAVAREVVEMYGDKIMAHPVGTGAWRLADWRRSSRIVLEKNPNYRDEFYDEQVPDDAPAAIKAQVAQLKGRKLPMLDRVEISIIEEAQPRWLSFLNKQGDMLDQLPAEFATIAIPNNKLAPNLAKQGIQMVRYPRADVSVSYFGMENPVVGGYTPDKVALRRAISLAIDLDKEIRILRRGQAIPGQSVISPGAWGYESGFKSEMSDYDLERARALLDTFGYVDKDGDGWRDLPDGSPLLLTYHTQPDQVSRQSNELWRKNMDAIKIKIEFKTAKWPENLKSSRAGKLMMWGVGWSAGAPDGDTFLALGYGPNKGQANHARFDLPAFNGLYEKQRALPDGPERLQAMTEAKKLMVAYMPYKVHAHRTFTDMAHPWVKGYQRNIFMRDFWRFVDIDTAAQPKQQ</sequence>
<evidence type="ECO:0000256" key="1">
    <source>
        <dbReference type="ARBA" id="ARBA00004196"/>
    </source>
</evidence>